<dbReference type="InterPro" id="IPR029063">
    <property type="entry name" value="SAM-dependent_MTases_sf"/>
</dbReference>
<dbReference type="EMBL" id="UOEQ01000362">
    <property type="protein sequence ID" value="VAW21591.1"/>
    <property type="molecule type" value="Genomic_DNA"/>
</dbReference>
<reference evidence="4" key="1">
    <citation type="submission" date="2018-06" db="EMBL/GenBank/DDBJ databases">
        <authorList>
            <person name="Zhirakovskaya E."/>
        </authorList>
    </citation>
    <scope>NUCLEOTIDE SEQUENCE</scope>
</reference>
<dbReference type="InterPro" id="IPR004398">
    <property type="entry name" value="RNA_MeTrfase_RsmD"/>
</dbReference>
<dbReference type="SUPFAM" id="SSF53335">
    <property type="entry name" value="S-adenosyl-L-methionine-dependent methyltransferases"/>
    <property type="match status" value="1"/>
</dbReference>
<organism evidence="4">
    <name type="scientific">hydrothermal vent metagenome</name>
    <dbReference type="NCBI Taxonomy" id="652676"/>
    <lineage>
        <taxon>unclassified sequences</taxon>
        <taxon>metagenomes</taxon>
        <taxon>ecological metagenomes</taxon>
    </lineage>
</organism>
<gene>
    <name evidence="4" type="ORF">MNBD_ALPHA11-857</name>
</gene>
<evidence type="ECO:0000256" key="2">
    <source>
        <dbReference type="ARBA" id="ARBA00022679"/>
    </source>
</evidence>
<dbReference type="AlphaFoldDB" id="A0A3B0TSI6"/>
<proteinExistence type="predicted"/>
<evidence type="ECO:0000313" key="4">
    <source>
        <dbReference type="EMBL" id="VAW21591.1"/>
    </source>
</evidence>
<dbReference type="PANTHER" id="PTHR43542:SF1">
    <property type="entry name" value="METHYLTRANSFERASE"/>
    <property type="match status" value="1"/>
</dbReference>
<dbReference type="PROSITE" id="PS00092">
    <property type="entry name" value="N6_MTASE"/>
    <property type="match status" value="1"/>
</dbReference>
<sequence length="210" mass="23061">MRIIAGRFRGKKIHSPDDDTIRPTSDRVREALFSILASRLPAGFADIKVLDLFAGTGALGLEALSRGAQLAAFVDIGVQARGIIRSNIELFGVGGQSKLLKRDAIDLGTAQKFLPFNLVFIDPPYGQGLAEKALISANRGNWIAPGALIVIEESRKWELGISQDDDPRDDDPRDEYPRDDNLQDFELVDRRDYGQSSISILTKKALTAPE</sequence>
<feature type="compositionally biased region" description="Basic and acidic residues" evidence="3">
    <location>
        <begin position="170"/>
        <end position="181"/>
    </location>
</feature>
<keyword evidence="2 4" id="KW-0808">Transferase</keyword>
<keyword evidence="1 4" id="KW-0489">Methyltransferase</keyword>
<dbReference type="PANTHER" id="PTHR43542">
    <property type="entry name" value="METHYLTRANSFERASE"/>
    <property type="match status" value="1"/>
</dbReference>
<name>A0A3B0TSI6_9ZZZZ</name>
<dbReference type="Gene3D" id="3.40.50.150">
    <property type="entry name" value="Vaccinia Virus protein VP39"/>
    <property type="match status" value="1"/>
</dbReference>
<accession>A0A3B0TSI6</accession>
<dbReference type="NCBIfam" id="TIGR00095">
    <property type="entry name" value="16S rRNA (guanine(966)-N(2))-methyltransferase RsmD"/>
    <property type="match status" value="1"/>
</dbReference>
<protein>
    <submittedName>
        <fullName evidence="4">16S rRNA (Guanine(966)-N(2))-methyltransferase</fullName>
        <ecNumber evidence="4">2.1.1.171</ecNumber>
    </submittedName>
</protein>
<dbReference type="Pfam" id="PF03602">
    <property type="entry name" value="Cons_hypoth95"/>
    <property type="match status" value="1"/>
</dbReference>
<dbReference type="InterPro" id="IPR002052">
    <property type="entry name" value="DNA_methylase_N6_adenine_CS"/>
</dbReference>
<evidence type="ECO:0000256" key="3">
    <source>
        <dbReference type="SAM" id="MobiDB-lite"/>
    </source>
</evidence>
<feature type="region of interest" description="Disordered" evidence="3">
    <location>
        <begin position="160"/>
        <end position="181"/>
    </location>
</feature>
<dbReference type="GO" id="GO:0003676">
    <property type="term" value="F:nucleic acid binding"/>
    <property type="evidence" value="ECO:0007669"/>
    <property type="project" value="InterPro"/>
</dbReference>
<dbReference type="EC" id="2.1.1.171" evidence="4"/>
<dbReference type="GO" id="GO:0052913">
    <property type="term" value="F:16S rRNA (guanine(966)-N(2))-methyltransferase activity"/>
    <property type="evidence" value="ECO:0007669"/>
    <property type="project" value="UniProtKB-EC"/>
</dbReference>
<evidence type="ECO:0000256" key="1">
    <source>
        <dbReference type="ARBA" id="ARBA00022603"/>
    </source>
</evidence>